<accession>A0A4P8WL48</accession>
<keyword evidence="1" id="KW-0175">Coiled coil</keyword>
<proteinExistence type="predicted"/>
<gene>
    <name evidence="2" type="ORF">FEJ81_09230</name>
</gene>
<sequence>MPAQLAALSERLEAAERQQRLLKNTVAALGTEVGVSVGCPCGRCNESYTLVKAGSMYCPRCGFRESL</sequence>
<feature type="coiled-coil region" evidence="1">
    <location>
        <begin position="5"/>
        <end position="32"/>
    </location>
</feature>
<dbReference type="EMBL" id="CP040330">
    <property type="protein sequence ID" value="QCS44297.1"/>
    <property type="molecule type" value="Genomic_DNA"/>
</dbReference>
<evidence type="ECO:0000313" key="3">
    <source>
        <dbReference type="Proteomes" id="UP000302218"/>
    </source>
</evidence>
<organism evidence="2 3">
    <name type="scientific">Natrinema versiforme</name>
    <dbReference type="NCBI Taxonomy" id="88724"/>
    <lineage>
        <taxon>Archaea</taxon>
        <taxon>Methanobacteriati</taxon>
        <taxon>Methanobacteriota</taxon>
        <taxon>Stenosarchaea group</taxon>
        <taxon>Halobacteria</taxon>
        <taxon>Halobacteriales</taxon>
        <taxon>Natrialbaceae</taxon>
        <taxon>Natrinema</taxon>
    </lineage>
</organism>
<evidence type="ECO:0000256" key="1">
    <source>
        <dbReference type="SAM" id="Coils"/>
    </source>
</evidence>
<dbReference type="Proteomes" id="UP000302218">
    <property type="component" value="Chromosome"/>
</dbReference>
<name>A0A4P8WL48_9EURY</name>
<dbReference type="KEGG" id="nvr:FEJ81_09230"/>
<dbReference type="AlphaFoldDB" id="A0A4P8WL48"/>
<protein>
    <submittedName>
        <fullName evidence="2">Uncharacterized protein</fullName>
    </submittedName>
</protein>
<reference evidence="3" key="1">
    <citation type="submission" date="2019-05" db="EMBL/GenBank/DDBJ databases">
        <title>Genome sequence and methylation pattern of the halophilic Archaeon Natrinema versiforme BOL5-4.</title>
        <authorList>
            <person name="DasSarma P."/>
            <person name="Anton B.P."/>
            <person name="DasSarma S.L."/>
            <person name="Martinez F.L."/>
            <person name="Guzman D."/>
            <person name="Roberts R.J."/>
            <person name="DasSarma S."/>
        </authorList>
    </citation>
    <scope>NUCLEOTIDE SEQUENCE [LARGE SCALE GENOMIC DNA]</scope>
    <source>
        <strain evidence="3">BOL5-4</strain>
    </source>
</reference>
<evidence type="ECO:0000313" key="2">
    <source>
        <dbReference type="EMBL" id="QCS44297.1"/>
    </source>
</evidence>